<evidence type="ECO:0000259" key="7">
    <source>
        <dbReference type="Pfam" id="PF22692"/>
    </source>
</evidence>
<dbReference type="InterPro" id="IPR053967">
    <property type="entry name" value="LlgE_F_G-like_D1"/>
</dbReference>
<keyword evidence="8" id="KW-0969">Cilium</keyword>
<dbReference type="Pfam" id="PF06429">
    <property type="entry name" value="Flg_bbr_C"/>
    <property type="match status" value="1"/>
</dbReference>
<proteinExistence type="inferred from homology"/>
<evidence type="ECO:0000259" key="6">
    <source>
        <dbReference type="Pfam" id="PF06429"/>
    </source>
</evidence>
<reference evidence="8 9" key="1">
    <citation type="submission" date="2023-07" db="EMBL/GenBank/DDBJ databases">
        <title>Genomic Encyclopedia of Type Strains, Phase IV (KMG-IV): sequencing the most valuable type-strain genomes for metagenomic binning, comparative biology and taxonomic classification.</title>
        <authorList>
            <person name="Goeker M."/>
        </authorList>
    </citation>
    <scope>NUCLEOTIDE SEQUENCE [LARGE SCALE GENOMIC DNA]</scope>
    <source>
        <strain evidence="8 9">DSM 19013</strain>
    </source>
</reference>
<evidence type="ECO:0000313" key="8">
    <source>
        <dbReference type="EMBL" id="MDQ0449738.1"/>
    </source>
</evidence>
<organism evidence="8 9">
    <name type="scientific">Methylobacterium aerolatum</name>
    <dbReference type="NCBI Taxonomy" id="418708"/>
    <lineage>
        <taxon>Bacteria</taxon>
        <taxon>Pseudomonadati</taxon>
        <taxon>Pseudomonadota</taxon>
        <taxon>Alphaproteobacteria</taxon>
        <taxon>Hyphomicrobiales</taxon>
        <taxon>Methylobacteriaceae</taxon>
        <taxon>Methylobacterium</taxon>
    </lineage>
</organism>
<evidence type="ECO:0000313" key="9">
    <source>
        <dbReference type="Proteomes" id="UP001231124"/>
    </source>
</evidence>
<dbReference type="PANTHER" id="PTHR30435">
    <property type="entry name" value="FLAGELLAR PROTEIN"/>
    <property type="match status" value="1"/>
</dbReference>
<evidence type="ECO:0000256" key="4">
    <source>
        <dbReference type="RuleBase" id="RU362116"/>
    </source>
</evidence>
<comment type="function">
    <text evidence="4">A flexible structure which links the flagellar filament to the drive apparatus in the basal body.</text>
</comment>
<keyword evidence="8" id="KW-0282">Flagellum</keyword>
<evidence type="ECO:0000259" key="5">
    <source>
        <dbReference type="Pfam" id="PF00460"/>
    </source>
</evidence>
<dbReference type="Pfam" id="PF00460">
    <property type="entry name" value="Flg_bb_rod"/>
    <property type="match status" value="1"/>
</dbReference>
<dbReference type="PANTHER" id="PTHR30435:SF1">
    <property type="entry name" value="FLAGELLAR HOOK PROTEIN FLGE"/>
    <property type="match status" value="1"/>
</dbReference>
<accession>A0ABU0I543</accession>
<feature type="domain" description="Flagellar hook protein FlgE/F/G-like D1" evidence="7">
    <location>
        <begin position="84"/>
        <end position="164"/>
    </location>
</feature>
<feature type="domain" description="Flagellar basal body rod protein N-terminal" evidence="5">
    <location>
        <begin position="10"/>
        <end position="37"/>
    </location>
</feature>
<evidence type="ECO:0000256" key="1">
    <source>
        <dbReference type="ARBA" id="ARBA00004117"/>
    </source>
</evidence>
<evidence type="ECO:0000256" key="3">
    <source>
        <dbReference type="ARBA" id="ARBA00023143"/>
    </source>
</evidence>
<protein>
    <recommendedName>
        <fullName evidence="4">Flagellar hook protein FlgE</fullName>
    </recommendedName>
</protein>
<dbReference type="InterPro" id="IPR020013">
    <property type="entry name" value="Flagellar_FlgE/F/G"/>
</dbReference>
<dbReference type="Pfam" id="PF22692">
    <property type="entry name" value="LlgE_F_G_D1"/>
    <property type="match status" value="1"/>
</dbReference>
<dbReference type="InterPro" id="IPR001444">
    <property type="entry name" value="Flag_bb_rod_N"/>
</dbReference>
<sequence>MSLLDAVSNSTSGLSAQAFALNNISGNIANASTAGFKPTETHFADMLAQTEAGYQPAGGVSLSTRTSLEVQGTLTTTQVPTNLAITGDGYFIVKANAGSAASPSFSGQTGYTRRGDFAPDANGYLVNGAGFYLFANPSTASPVQVSTGTSAPVGLSVSAAGALTATGADGSSRSLGTLTLAQFDGPGNLAPLDGGTYLATDRSGSAFYGLLGATVTGGTVEQSTSDIADQFSKMIETQQAYSANTKVLNAANEMLQDALTMYV</sequence>
<dbReference type="InterPro" id="IPR037925">
    <property type="entry name" value="FlgE/F/G-like"/>
</dbReference>
<gene>
    <name evidence="8" type="ORF">QO012_004260</name>
</gene>
<comment type="similarity">
    <text evidence="2 4">Belongs to the flagella basal body rod proteins family.</text>
</comment>
<dbReference type="NCBIfam" id="TIGR03506">
    <property type="entry name" value="FlgEFG_subfam"/>
    <property type="match status" value="2"/>
</dbReference>
<keyword evidence="9" id="KW-1185">Reference proteome</keyword>
<dbReference type="EMBL" id="JAUSVP010000017">
    <property type="protein sequence ID" value="MDQ0449738.1"/>
    <property type="molecule type" value="Genomic_DNA"/>
</dbReference>
<dbReference type="InterPro" id="IPR010930">
    <property type="entry name" value="Flg_bb/hook_C_dom"/>
</dbReference>
<dbReference type="SUPFAM" id="SSF117143">
    <property type="entry name" value="Flagellar hook protein flgE"/>
    <property type="match status" value="1"/>
</dbReference>
<dbReference type="RefSeq" id="WP_238207480.1">
    <property type="nucleotide sequence ID" value="NZ_BPQE01000034.1"/>
</dbReference>
<feature type="domain" description="Flagellar basal-body/hook protein C-terminal" evidence="6">
    <location>
        <begin position="218"/>
        <end position="261"/>
    </location>
</feature>
<keyword evidence="8" id="KW-0966">Cell projection</keyword>
<keyword evidence="3 4" id="KW-0975">Bacterial flagellum</keyword>
<name>A0ABU0I543_9HYPH</name>
<dbReference type="Proteomes" id="UP001231124">
    <property type="component" value="Unassembled WGS sequence"/>
</dbReference>
<evidence type="ECO:0000256" key="2">
    <source>
        <dbReference type="ARBA" id="ARBA00009677"/>
    </source>
</evidence>
<comment type="caution">
    <text evidence="8">The sequence shown here is derived from an EMBL/GenBank/DDBJ whole genome shotgun (WGS) entry which is preliminary data.</text>
</comment>
<comment type="subcellular location">
    <subcellularLocation>
        <location evidence="1 4">Bacterial flagellum basal body</location>
    </subcellularLocation>
</comment>